<organism evidence="2 3">
    <name type="scientific">Euroglyphus maynei</name>
    <name type="common">Mayne's house dust mite</name>
    <dbReference type="NCBI Taxonomy" id="6958"/>
    <lineage>
        <taxon>Eukaryota</taxon>
        <taxon>Metazoa</taxon>
        <taxon>Ecdysozoa</taxon>
        <taxon>Arthropoda</taxon>
        <taxon>Chelicerata</taxon>
        <taxon>Arachnida</taxon>
        <taxon>Acari</taxon>
        <taxon>Acariformes</taxon>
        <taxon>Sarcoptiformes</taxon>
        <taxon>Astigmata</taxon>
        <taxon>Psoroptidia</taxon>
        <taxon>Analgoidea</taxon>
        <taxon>Pyroglyphidae</taxon>
        <taxon>Pyroglyphinae</taxon>
        <taxon>Euroglyphus</taxon>
    </lineage>
</organism>
<feature type="compositionally biased region" description="Low complexity" evidence="1">
    <location>
        <begin position="23"/>
        <end position="75"/>
    </location>
</feature>
<dbReference type="OrthoDB" id="245989at2759"/>
<accession>A0A1Y3BRP8</accession>
<comment type="caution">
    <text evidence="2">The sequence shown here is derived from an EMBL/GenBank/DDBJ whole genome shotgun (WGS) entry which is preliminary data.</text>
</comment>
<sequence>MPQTSGNNISSNVNSPTSESDLNPIKMNNNNNNNKRIAGKHNNNNKHLNSSNNIRSNNNNNNQSSSSNRFQQKQQQQRKDVRNENETNSTTTTATISTFVPEVREYLFKILVIGELGTGKTSFIKRYVHQYFSQYYRATVCIMLFDQLID</sequence>
<dbReference type="EMBL" id="MUJZ01007531">
    <property type="protein sequence ID" value="OTF82628.1"/>
    <property type="molecule type" value="Genomic_DNA"/>
</dbReference>
<feature type="compositionally biased region" description="Polar residues" evidence="1">
    <location>
        <begin position="1"/>
        <end position="21"/>
    </location>
</feature>
<evidence type="ECO:0000256" key="1">
    <source>
        <dbReference type="SAM" id="MobiDB-lite"/>
    </source>
</evidence>
<protein>
    <submittedName>
        <fullName evidence="2">Uncharacterized protein</fullName>
    </submittedName>
</protein>
<dbReference type="Proteomes" id="UP000194236">
    <property type="component" value="Unassembled WGS sequence"/>
</dbReference>
<proteinExistence type="predicted"/>
<reference evidence="2 3" key="1">
    <citation type="submission" date="2017-03" db="EMBL/GenBank/DDBJ databases">
        <title>Genome Survey of Euroglyphus maynei.</title>
        <authorList>
            <person name="Arlian L.G."/>
            <person name="Morgan M.S."/>
            <person name="Rider S.D."/>
        </authorList>
    </citation>
    <scope>NUCLEOTIDE SEQUENCE [LARGE SCALE GENOMIC DNA]</scope>
    <source>
        <strain evidence="2">Arlian Lab</strain>
        <tissue evidence="2">Whole body</tissue>
    </source>
</reference>
<name>A0A1Y3BRP8_EURMA</name>
<dbReference type="SUPFAM" id="SSF52540">
    <property type="entry name" value="P-loop containing nucleoside triphosphate hydrolases"/>
    <property type="match status" value="1"/>
</dbReference>
<gene>
    <name evidence="2" type="ORF">BLA29_010734</name>
</gene>
<evidence type="ECO:0000313" key="3">
    <source>
        <dbReference type="Proteomes" id="UP000194236"/>
    </source>
</evidence>
<evidence type="ECO:0000313" key="2">
    <source>
        <dbReference type="EMBL" id="OTF82628.1"/>
    </source>
</evidence>
<dbReference type="InterPro" id="IPR027417">
    <property type="entry name" value="P-loop_NTPase"/>
</dbReference>
<dbReference type="AlphaFoldDB" id="A0A1Y3BRP8"/>
<dbReference type="Pfam" id="PF08477">
    <property type="entry name" value="Roc"/>
    <property type="match status" value="1"/>
</dbReference>
<feature type="region of interest" description="Disordered" evidence="1">
    <location>
        <begin position="1"/>
        <end position="93"/>
    </location>
</feature>
<dbReference type="Gene3D" id="3.40.50.300">
    <property type="entry name" value="P-loop containing nucleotide triphosphate hydrolases"/>
    <property type="match status" value="1"/>
</dbReference>
<keyword evidence="3" id="KW-1185">Reference proteome</keyword>